<reference evidence="4 5" key="1">
    <citation type="submission" date="2016-09" db="EMBL/GenBank/DDBJ databases">
        <authorList>
            <person name="Capua I."/>
            <person name="De Benedictis P."/>
            <person name="Joannis T."/>
            <person name="Lombin L.H."/>
            <person name="Cattoli G."/>
        </authorList>
    </citation>
    <scope>NUCLEOTIDE SEQUENCE [LARGE SCALE GENOMIC DNA]</scope>
    <source>
        <strain evidence="4 5">GluBS11</strain>
    </source>
</reference>
<keyword evidence="1" id="KW-0479">Metal-binding</keyword>
<dbReference type="InterPro" id="IPR014905">
    <property type="entry name" value="HIRAN"/>
</dbReference>
<dbReference type="Gene3D" id="3.30.70.2330">
    <property type="match status" value="1"/>
</dbReference>
<proteinExistence type="predicted"/>
<evidence type="ECO:0000313" key="4">
    <source>
        <dbReference type="EMBL" id="SCP96558.1"/>
    </source>
</evidence>
<dbReference type="Proteomes" id="UP000199315">
    <property type="component" value="Unassembled WGS sequence"/>
</dbReference>
<evidence type="ECO:0000313" key="5">
    <source>
        <dbReference type="Proteomes" id="UP000199315"/>
    </source>
</evidence>
<dbReference type="EMBL" id="FMKA01000005">
    <property type="protein sequence ID" value="SCP96558.1"/>
    <property type="molecule type" value="Genomic_DNA"/>
</dbReference>
<dbReference type="AlphaFoldDB" id="A0A1D3TS16"/>
<dbReference type="GO" id="GO:0016818">
    <property type="term" value="F:hydrolase activity, acting on acid anhydrides, in phosphorus-containing anhydrides"/>
    <property type="evidence" value="ECO:0007669"/>
    <property type="project" value="InterPro"/>
</dbReference>
<gene>
    <name evidence="4" type="ORF">SAMN05421730_100587</name>
</gene>
<dbReference type="RefSeq" id="WP_091231896.1">
    <property type="nucleotide sequence ID" value="NZ_FMKA01000005.1"/>
</dbReference>
<accession>A0A1D3TS16</accession>
<keyword evidence="2" id="KW-0378">Hydrolase</keyword>
<evidence type="ECO:0000256" key="2">
    <source>
        <dbReference type="ARBA" id="ARBA00022801"/>
    </source>
</evidence>
<sequence>MGILEKMFSKRNAVVIADEGLLSTPNPKTEVKSKSDLLTYKIFVAWSNKYEGEKQIMRKIEAMEVPYKGLKGSALRQKVEDSYHVNKYPIQEGYDIYFKDEPDNDYNSNAIAIMSEEHGKLGYVPDKNISRVRGILSKDKYEAKWIYTCKEKKYLDEDDRIVTENIGQSRLEVQFKYTRTK</sequence>
<keyword evidence="5" id="KW-1185">Reference proteome</keyword>
<name>A0A1D3TS16_9FIRM</name>
<evidence type="ECO:0000256" key="1">
    <source>
        <dbReference type="ARBA" id="ARBA00022723"/>
    </source>
</evidence>
<dbReference type="GO" id="GO:0003676">
    <property type="term" value="F:nucleic acid binding"/>
    <property type="evidence" value="ECO:0007669"/>
    <property type="project" value="InterPro"/>
</dbReference>
<dbReference type="Pfam" id="PF08797">
    <property type="entry name" value="HIRAN"/>
    <property type="match status" value="1"/>
</dbReference>
<dbReference type="GO" id="GO:0008270">
    <property type="term" value="F:zinc ion binding"/>
    <property type="evidence" value="ECO:0007669"/>
    <property type="project" value="InterPro"/>
</dbReference>
<organism evidence="4 5">
    <name type="scientific">Anaerobium acetethylicum</name>
    <dbReference type="NCBI Taxonomy" id="1619234"/>
    <lineage>
        <taxon>Bacteria</taxon>
        <taxon>Bacillati</taxon>
        <taxon>Bacillota</taxon>
        <taxon>Clostridia</taxon>
        <taxon>Lachnospirales</taxon>
        <taxon>Lachnospiraceae</taxon>
        <taxon>Anaerobium</taxon>
    </lineage>
</organism>
<protein>
    <submittedName>
        <fullName evidence="4">HIRAN domain-containing protein</fullName>
    </submittedName>
</protein>
<feature type="domain" description="HIRAN" evidence="3">
    <location>
        <begin position="83"/>
        <end position="144"/>
    </location>
</feature>
<evidence type="ECO:0000259" key="3">
    <source>
        <dbReference type="Pfam" id="PF08797"/>
    </source>
</evidence>
<dbReference type="OrthoDB" id="1708390at2"/>